<feature type="compositionally biased region" description="Polar residues" evidence="1">
    <location>
        <begin position="729"/>
        <end position="738"/>
    </location>
</feature>
<feature type="compositionally biased region" description="Polar residues" evidence="1">
    <location>
        <begin position="774"/>
        <end position="787"/>
    </location>
</feature>
<feature type="compositionally biased region" description="Polar residues" evidence="1">
    <location>
        <begin position="878"/>
        <end position="893"/>
    </location>
</feature>
<name>B8CAJ8_THAPS</name>
<feature type="compositionally biased region" description="Basic and acidic residues" evidence="1">
    <location>
        <begin position="708"/>
        <end position="727"/>
    </location>
</feature>
<feature type="compositionally biased region" description="Low complexity" evidence="1">
    <location>
        <begin position="675"/>
        <end position="687"/>
    </location>
</feature>
<dbReference type="InParanoid" id="B8CAJ8"/>
<proteinExistence type="predicted"/>
<feature type="compositionally biased region" description="Basic and acidic residues" evidence="1">
    <location>
        <begin position="612"/>
        <end position="629"/>
    </location>
</feature>
<dbReference type="HOGENOM" id="CLU_309858_0_0_1"/>
<feature type="compositionally biased region" description="Polar residues" evidence="1">
    <location>
        <begin position="798"/>
        <end position="817"/>
    </location>
</feature>
<gene>
    <name evidence="2" type="ORF">THAPSDRAFT_24529</name>
</gene>
<evidence type="ECO:0000256" key="1">
    <source>
        <dbReference type="SAM" id="MobiDB-lite"/>
    </source>
</evidence>
<dbReference type="KEGG" id="tps:THAPSDRAFT_24529"/>
<dbReference type="EMBL" id="CM000647">
    <property type="protein sequence ID" value="EED89692.1"/>
    <property type="molecule type" value="Genomic_DNA"/>
</dbReference>
<feature type="region of interest" description="Disordered" evidence="1">
    <location>
        <begin position="874"/>
        <end position="899"/>
    </location>
</feature>
<dbReference type="AlphaFoldDB" id="B8CAJ8"/>
<dbReference type="PaxDb" id="35128-Thaps24529"/>
<evidence type="ECO:0000313" key="3">
    <source>
        <dbReference type="Proteomes" id="UP000001449"/>
    </source>
</evidence>
<feature type="compositionally biased region" description="Basic and acidic residues" evidence="1">
    <location>
        <begin position="688"/>
        <end position="701"/>
    </location>
</feature>
<feature type="compositionally biased region" description="Low complexity" evidence="1">
    <location>
        <begin position="832"/>
        <end position="841"/>
    </location>
</feature>
<reference evidence="2 3" key="1">
    <citation type="journal article" date="2004" name="Science">
        <title>The genome of the diatom Thalassiosira pseudonana: ecology, evolution, and metabolism.</title>
        <authorList>
            <person name="Armbrust E.V."/>
            <person name="Berges J.A."/>
            <person name="Bowler C."/>
            <person name="Green B.R."/>
            <person name="Martinez D."/>
            <person name="Putnam N.H."/>
            <person name="Zhou S."/>
            <person name="Allen A.E."/>
            <person name="Apt K.E."/>
            <person name="Bechner M."/>
            <person name="Brzezinski M.A."/>
            <person name="Chaal B.K."/>
            <person name="Chiovitti A."/>
            <person name="Davis A.K."/>
            <person name="Demarest M.S."/>
            <person name="Detter J.C."/>
            <person name="Glavina T."/>
            <person name="Goodstein D."/>
            <person name="Hadi M.Z."/>
            <person name="Hellsten U."/>
            <person name="Hildebrand M."/>
            <person name="Jenkins B.D."/>
            <person name="Jurka J."/>
            <person name="Kapitonov V.V."/>
            <person name="Kroger N."/>
            <person name="Lau W.W."/>
            <person name="Lane T.W."/>
            <person name="Larimer F.W."/>
            <person name="Lippmeier J.C."/>
            <person name="Lucas S."/>
            <person name="Medina M."/>
            <person name="Montsant A."/>
            <person name="Obornik M."/>
            <person name="Parker M.S."/>
            <person name="Palenik B."/>
            <person name="Pazour G.J."/>
            <person name="Richardson P.M."/>
            <person name="Rynearson T.A."/>
            <person name="Saito M.A."/>
            <person name="Schwartz D.C."/>
            <person name="Thamatrakoln K."/>
            <person name="Valentin K."/>
            <person name="Vardi A."/>
            <person name="Wilkerson F.P."/>
            <person name="Rokhsar D.S."/>
        </authorList>
    </citation>
    <scope>NUCLEOTIDE SEQUENCE [LARGE SCALE GENOMIC DNA]</scope>
    <source>
        <strain evidence="2 3">CCMP1335</strain>
    </source>
</reference>
<accession>B8CAJ8</accession>
<protein>
    <submittedName>
        <fullName evidence="2">Uncharacterized protein</fullName>
    </submittedName>
</protein>
<dbReference type="Proteomes" id="UP000001449">
    <property type="component" value="Chromosome 12"/>
</dbReference>
<feature type="region of interest" description="Disordered" evidence="1">
    <location>
        <begin position="674"/>
        <end position="860"/>
    </location>
</feature>
<sequence length="951" mass="103902">MAGGGSSVDKKFLESVLVLTDNSAKIKPITAASSSGYSSKRGSGLSIPVSGRYGEDDVEQAFDYVAVEDGDLEVGEPSPFTAEKSQLLHLELRPISQVSDEVRFLQMGPTGEDKREYPLKSHDIINLVKYVLLPCGLKQVYGENKSPAAAEETMCDLDFTMISEKARQLLNAVLTEIRNANSVMSALMKDIQETRERNNRSSFDSSTATMLNKMNKMCGALLHKMSRILLEVTKKSVFVGWQSDYGPYLMKTLVELWERFEMTLISLVKPTMKYRGTLLQVTGRPGRVPPAYLNKAVREALFESIQAQVQIIEASHSAMMKGIMGVGQNSYAHGVKHEASSPLVRLCVLEAHITHCFGGSAESVFPNAGDEAQFDLVSQERIKLCQEVENRGSTDKIESEGKDNYETVQRRYNSMVTDVIEKMAVLVDQKAAPSFLSSHYDKHASVRTTYFERDSESRIITPVETCSLIGKSQQLVLEWIFLLTMKQYEEKATNEVFTIPKRLKNWLESIPGTDMSVPEPKVGVTKVDCEGQNGERRVSSVLASLLYRWLEERCSEYHAELTRDELLHSMDLEEPVVAKEASKAGKKKKQKHKPKSDKDEDGSKGAVVNDSGKVEPDDVAEFSKAEVKEVSLPSEEISSVENVSSKETTKVESTGSEDAADILLAIVEDEEEAFVEPPVVEVPWETVSKAKDLSRPKKEKQTQAPKASTKESKLLPKLDTKSIDKPTKQSKSGTSPKHSTLAGVKEQPRPKKDASPAQTKSDVSKADAKPASQVEPNAATNALSNGSVKKETAPTKANPKTTDATKCLKESTSNIQKPRTKPSKANAKEAKASFAASNAESTPKSAAPAGEKEVEQPVKAKAANGVIKRAVGNESKETTNISTDLAVQPTQSIGKEEELSAATPGVGVIDGPTVVSAETYLVKRMEALMVEINAKSMAGAKGKKASPVVRM</sequence>
<dbReference type="eggNOG" id="ENOG502SXBI">
    <property type="taxonomic scope" value="Eukaryota"/>
</dbReference>
<dbReference type="GeneID" id="7447586"/>
<organism evidence="2 3">
    <name type="scientific">Thalassiosira pseudonana</name>
    <name type="common">Marine diatom</name>
    <name type="synonym">Cyclotella nana</name>
    <dbReference type="NCBI Taxonomy" id="35128"/>
    <lineage>
        <taxon>Eukaryota</taxon>
        <taxon>Sar</taxon>
        <taxon>Stramenopiles</taxon>
        <taxon>Ochrophyta</taxon>
        <taxon>Bacillariophyta</taxon>
        <taxon>Coscinodiscophyceae</taxon>
        <taxon>Thalassiosirophycidae</taxon>
        <taxon>Thalassiosirales</taxon>
        <taxon>Thalassiosiraceae</taxon>
        <taxon>Thalassiosira</taxon>
    </lineage>
</organism>
<dbReference type="RefSeq" id="XP_002293231.1">
    <property type="nucleotide sequence ID" value="XM_002293195.1"/>
</dbReference>
<feature type="compositionally biased region" description="Basic residues" evidence="1">
    <location>
        <begin position="584"/>
        <end position="595"/>
    </location>
</feature>
<feature type="region of interest" description="Disordered" evidence="1">
    <location>
        <begin position="577"/>
        <end position="656"/>
    </location>
</feature>
<evidence type="ECO:0000313" key="2">
    <source>
        <dbReference type="EMBL" id="EED89692.1"/>
    </source>
</evidence>
<feature type="compositionally biased region" description="Low complexity" evidence="1">
    <location>
        <begin position="634"/>
        <end position="646"/>
    </location>
</feature>
<reference evidence="2 3" key="2">
    <citation type="journal article" date="2008" name="Nature">
        <title>The Phaeodactylum genome reveals the evolutionary history of diatom genomes.</title>
        <authorList>
            <person name="Bowler C."/>
            <person name="Allen A.E."/>
            <person name="Badger J.H."/>
            <person name="Grimwood J."/>
            <person name="Jabbari K."/>
            <person name="Kuo A."/>
            <person name="Maheswari U."/>
            <person name="Martens C."/>
            <person name="Maumus F."/>
            <person name="Otillar R.P."/>
            <person name="Rayko E."/>
            <person name="Salamov A."/>
            <person name="Vandepoele K."/>
            <person name="Beszteri B."/>
            <person name="Gruber A."/>
            <person name="Heijde M."/>
            <person name="Katinka M."/>
            <person name="Mock T."/>
            <person name="Valentin K."/>
            <person name="Verret F."/>
            <person name="Berges J.A."/>
            <person name="Brownlee C."/>
            <person name="Cadoret J.P."/>
            <person name="Chiovitti A."/>
            <person name="Choi C.J."/>
            <person name="Coesel S."/>
            <person name="De Martino A."/>
            <person name="Detter J.C."/>
            <person name="Durkin C."/>
            <person name="Falciatore A."/>
            <person name="Fournet J."/>
            <person name="Haruta M."/>
            <person name="Huysman M.J."/>
            <person name="Jenkins B.D."/>
            <person name="Jiroutova K."/>
            <person name="Jorgensen R.E."/>
            <person name="Joubert Y."/>
            <person name="Kaplan A."/>
            <person name="Kroger N."/>
            <person name="Kroth P.G."/>
            <person name="La Roche J."/>
            <person name="Lindquist E."/>
            <person name="Lommer M."/>
            <person name="Martin-Jezequel V."/>
            <person name="Lopez P.J."/>
            <person name="Lucas S."/>
            <person name="Mangogna M."/>
            <person name="McGinnis K."/>
            <person name="Medlin L.K."/>
            <person name="Montsant A."/>
            <person name="Oudot-Le Secq M.P."/>
            <person name="Napoli C."/>
            <person name="Obornik M."/>
            <person name="Parker M.S."/>
            <person name="Petit J.L."/>
            <person name="Porcel B.M."/>
            <person name="Poulsen N."/>
            <person name="Robison M."/>
            <person name="Rychlewski L."/>
            <person name="Rynearson T.A."/>
            <person name="Schmutz J."/>
            <person name="Shapiro H."/>
            <person name="Siaut M."/>
            <person name="Stanley M."/>
            <person name="Sussman M.R."/>
            <person name="Taylor A.R."/>
            <person name="Vardi A."/>
            <person name="von Dassow P."/>
            <person name="Vyverman W."/>
            <person name="Willis A."/>
            <person name="Wyrwicz L.S."/>
            <person name="Rokhsar D.S."/>
            <person name="Weissenbach J."/>
            <person name="Armbrust E.V."/>
            <person name="Green B.R."/>
            <person name="Van de Peer Y."/>
            <person name="Grigoriev I.V."/>
        </authorList>
    </citation>
    <scope>NUCLEOTIDE SEQUENCE [LARGE SCALE GENOMIC DNA]</scope>
    <source>
        <strain evidence="2 3">CCMP1335</strain>
    </source>
</reference>
<keyword evidence="3" id="KW-1185">Reference proteome</keyword>